<proteinExistence type="predicted"/>
<evidence type="ECO:0000313" key="4">
    <source>
        <dbReference type="Proteomes" id="UP001164042"/>
    </source>
</evidence>
<dbReference type="Gene3D" id="3.30.2310.20">
    <property type="entry name" value="RelE-like"/>
    <property type="match status" value="1"/>
</dbReference>
<dbReference type="EMBL" id="CP109635">
    <property type="protein sequence ID" value="UYT10243.1"/>
    <property type="molecule type" value="Genomic_DNA"/>
</dbReference>
<dbReference type="Pfam" id="PF05016">
    <property type="entry name" value="ParE_toxin"/>
    <property type="match status" value="1"/>
</dbReference>
<keyword evidence="2" id="KW-0812">Transmembrane</keyword>
<organism evidence="3 4">
    <name type="scientific">Lactococcus garvieae</name>
    <dbReference type="NCBI Taxonomy" id="1363"/>
    <lineage>
        <taxon>Bacteria</taxon>
        <taxon>Bacillati</taxon>
        <taxon>Bacillota</taxon>
        <taxon>Bacilli</taxon>
        <taxon>Lactobacillales</taxon>
        <taxon>Streptococcaceae</taxon>
        <taxon>Lactococcus</taxon>
    </lineage>
</organism>
<keyword evidence="1" id="KW-1277">Toxin-antitoxin system</keyword>
<protein>
    <submittedName>
        <fullName evidence="3">Type II toxin-antitoxin system RelE/ParE family toxin</fullName>
    </submittedName>
</protein>
<feature type="transmembrane region" description="Helical" evidence="2">
    <location>
        <begin position="69"/>
        <end position="87"/>
    </location>
</feature>
<name>A0AA46YUD0_9LACT</name>
<sequence length="96" mass="11859">MKHVYLSTEAEKDLERLRDFLYNQTKSKRVLNKFDSEFEKAKTSISNNPLGYPYVENKKPIRQKYQWKYWYFFIVISNQILITRIYHESENWLNEL</sequence>
<gene>
    <name evidence="3" type="ORF">OF801_09855</name>
</gene>
<dbReference type="InterPro" id="IPR007712">
    <property type="entry name" value="RelE/ParE_toxin"/>
</dbReference>
<dbReference type="InterPro" id="IPR035093">
    <property type="entry name" value="RelE/ParE_toxin_dom_sf"/>
</dbReference>
<keyword evidence="2" id="KW-0472">Membrane</keyword>
<reference evidence="3" key="1">
    <citation type="submission" date="2022-10" db="EMBL/GenBank/DDBJ databases">
        <title>Genome assembly of Lactococcus garvieae isolates from cricket gut.</title>
        <authorList>
            <person name="Luecke A.R."/>
            <person name="Brown A.M.V."/>
            <person name="Wakeman C.A."/>
        </authorList>
    </citation>
    <scope>NUCLEOTIDE SEQUENCE</scope>
    <source>
        <strain evidence="3">Alexii-11_2</strain>
    </source>
</reference>
<dbReference type="Proteomes" id="UP001164042">
    <property type="component" value="Chromosome"/>
</dbReference>
<accession>A0AA46YUD0</accession>
<dbReference type="AlphaFoldDB" id="A0AA46YUD0"/>
<evidence type="ECO:0000256" key="2">
    <source>
        <dbReference type="SAM" id="Phobius"/>
    </source>
</evidence>
<keyword evidence="2" id="KW-1133">Transmembrane helix</keyword>
<evidence type="ECO:0000256" key="1">
    <source>
        <dbReference type="ARBA" id="ARBA00022649"/>
    </source>
</evidence>
<evidence type="ECO:0000313" key="3">
    <source>
        <dbReference type="EMBL" id="UYT10243.1"/>
    </source>
</evidence>
<dbReference type="RefSeq" id="WP_264308115.1">
    <property type="nucleotide sequence ID" value="NZ_CP109635.1"/>
</dbReference>